<sequence>MPTETSADGTVVDYDSNGNPVRQQLPDGTVFDGFTADGKPTHAILPGNQDVSITYGGDGSSTWSYADGTKVSRDSSGALTHQSTSDGASFDRFTADGRPTHGSVPGADGQPPQSVDIAYGGDGSSSWTYADGTKVDRDAAGDITREATSDGASFDRFTADGRPTHGSVPGADGQPAQAVDITYGGDGSSTWTYADGTKVSRDSSGALTHQSTSDGASFDRFTADGRPTHGSVPGADGQPPQSVDIAYGGDGSSTWTYGDGTTVDRNAAGDITREVTADGALFDRFTADGKPTHGTVPGSDGQPAQDVSIAYGGDGSSTWTYGDGTTVDRNAAGDITREVTADGALFDRFTADGRLTHGTVPGSDGQPAQAVDITYGGDGSSTWTYADGTTVDRNAVGDITREVTADGALFDRFTADGRPTHGTVPGSDGQPAQAVDITYGADGSSTWTYADGTTVDRNAVGDITREVTADGALFDRFTADGRPTHGTVPGSDGQPAQAVDITYGADGSSTWTYADGTTVDRNAVGDITREVTADGALFDRFTADGRPTHGTVPGSDGQPAQAVDITYGADGSSTWTYADGTTVDRNAAGDITREVTADGALFDRFTADGRPTHGTVPGSDGQPAQAVDITYGGDGSSTWTYSDGTTVDRNAAGDITREMTADGASFDRFTPDGKPTHGTMPGADGQPAQAVDIAYGGDGSSTWTYADGTTVDRNAVGDITREVTADGALFDRFTADGKPTHGTVPGVDGQPAQAVDIAHGGDGSSTWTYADGTTVDRNAAGDITREVTADGASFDRFTPDGKPTHGTLPGVDGQPAQAVDITYGGDGSSTWTYSDGTTVDRNAAGDITREMTADGASFDRFTPDGKPTHGTVPGADGQPAQAVDIAYGGDGSSTWTYADGTTVDRNAAGDITREVTADGASFDRFTADGKPTHGTVPGADGQPAQAVDITYGGDGSSTWTYGDGTTVDRNAAGDITREVTADGASFDRFTPDGKPTHGTVPGSEGQPAQDVSIAYGGDGSSTWTYADGTTVDRNAAGDITREVTADGASFDRFTPDGKPTHGTVPGSEGQPAQDVSIAYGGDGSSTWTYADGTTVDRNAAGDITREVTADGASFDRFTPDGKPTHGTVPGSEGQPAQDVSIAYGGDGSSTWTYADGTTVDRNAAGDITREVTADGASFDRFTPDGKPTHGTVPGSEGQPAQDVSIAYGGDGSSTWTYGDGTTVDRNAAGDITREVTADGASFDRFTVDGRPTHGTVPGSEGQPAQDVSIAYGGDGSSTWTYGDGTTVDRNAAGDITREVTADGASFDRFTVDGRPTHGTVPGSEGQPAQDVSIAYGGDGSSTWTYGDGTTVDRNAAGDITREVTADGASFDRFTADGKPTHGTVPGSEGQPAQAVDITYGGDGSSTWTYADGTTVDRNAAGDITREVTADGALFDRFTADGKPTHGTVPGSEGQPAQEVSIAYGGDGSSTWTYADGTTVDRNAAGDITREVTADGASFDRFTADGKPTHGTVPGVDGQPAQAVDITYGSDGSSTWTYADGTTVDRNAAGDITREVTADGASFDRFTADGKPTHGTVPGADGQPAQAVDITYGSDGSSTWTYADGTTVDRNAAGDITREVTADGASFDRFTADGKPTHGTVPGQNGQPAQTVDIVYQGDGSSTWTYADGTTVDRNPAGAVVRQTTPEGVVYDAFSQDGRPTHGTVPGQDGRPAQQVDIVYNGDGSSVWSYQGDGSKVFRAADGTVTRQELKDGSVLDRFNGDGRPTHGTVPGQDGQPAQQVDITYGADGSSVWSYQGDGSKVFRAADGTVTRQELKDGSVYDRFNGDGRPTHGTVPGQDGQPAQQVDITYGADGSSIWSYQGDGTKVYRNAEGDTTRQVLRDGTTFDQFDGKGNPTHGTVPSNNGGPAQQVTITYAPDGSSTWKYGDGTTIQRDPAGAVTGMQASGWTFDTFDEQGRPTHATEDGKNNAVDIKYAGDGSSVWTYRDGTVVSRNPDGDVVLMQADGWIYDAFDGQGRPTRGVKDGKAITISYGADGLTTIMYDSKNGVVTDDRGQPVAVIVDGKRYEYAVQIPLLGESIGSVRKQRDSIESSLNAMAIHLESICESWNSPAGDRYEVLTTDLKKLTTDTRGLLDDALTAMQKSYDTYVAAEGANLKSMTAETRQR</sequence>
<dbReference type="Gene3D" id="1.10.287.1060">
    <property type="entry name" value="ESAT-6-like"/>
    <property type="match status" value="1"/>
</dbReference>
<proteinExistence type="predicted"/>
<feature type="region of interest" description="Disordered" evidence="1">
    <location>
        <begin position="144"/>
        <end position="176"/>
    </location>
</feature>
<dbReference type="RefSeq" id="WP_179779903.1">
    <property type="nucleotide sequence ID" value="NZ_JACCHK010000001.1"/>
</dbReference>
<feature type="compositionally biased region" description="Polar residues" evidence="1">
    <location>
        <begin position="1895"/>
        <end position="1906"/>
    </location>
</feature>
<feature type="region of interest" description="Disordered" evidence="1">
    <location>
        <begin position="1498"/>
        <end position="1519"/>
    </location>
</feature>
<feature type="compositionally biased region" description="Polar residues" evidence="1">
    <location>
        <begin position="202"/>
        <end position="215"/>
    </location>
</feature>
<organism evidence="2 3">
    <name type="scientific">Micromonospora jinlongensis</name>
    <dbReference type="NCBI Taxonomy" id="1287877"/>
    <lineage>
        <taxon>Bacteria</taxon>
        <taxon>Bacillati</taxon>
        <taxon>Actinomycetota</taxon>
        <taxon>Actinomycetes</taxon>
        <taxon>Micromonosporales</taxon>
        <taxon>Micromonosporaceae</taxon>
        <taxon>Micromonospora</taxon>
    </lineage>
</organism>
<feature type="region of interest" description="Disordered" evidence="1">
    <location>
        <begin position="1"/>
        <end position="26"/>
    </location>
</feature>
<evidence type="ECO:0000313" key="2">
    <source>
        <dbReference type="EMBL" id="NYH42007.1"/>
    </source>
</evidence>
<feature type="region of interest" description="Disordered" evidence="1">
    <location>
        <begin position="1436"/>
        <end position="1455"/>
    </location>
</feature>
<gene>
    <name evidence="2" type="ORF">HNR22_001734</name>
</gene>
<accession>A0A7Y9X048</accession>
<feature type="region of interest" description="Disordered" evidence="1">
    <location>
        <begin position="1046"/>
        <end position="1074"/>
    </location>
</feature>
<evidence type="ECO:0000256" key="1">
    <source>
        <dbReference type="SAM" id="MobiDB-lite"/>
    </source>
</evidence>
<name>A0A7Y9X048_9ACTN</name>
<dbReference type="Proteomes" id="UP000523545">
    <property type="component" value="Unassembled WGS sequence"/>
</dbReference>
<feature type="region of interest" description="Disordered" evidence="1">
    <location>
        <begin position="1884"/>
        <end position="1906"/>
    </location>
</feature>
<feature type="region of interest" description="Disordered" evidence="1">
    <location>
        <begin position="293"/>
        <end position="312"/>
    </location>
</feature>
<feature type="compositionally biased region" description="Polar residues" evidence="1">
    <location>
        <begin position="74"/>
        <end position="87"/>
    </location>
</feature>
<feature type="region of interest" description="Disordered" evidence="1">
    <location>
        <begin position="1110"/>
        <end position="1138"/>
    </location>
</feature>
<feature type="region of interest" description="Disordered" evidence="1">
    <location>
        <begin position="1307"/>
        <end position="1336"/>
    </location>
</feature>
<evidence type="ECO:0008006" key="4">
    <source>
        <dbReference type="Google" id="ProtNLM"/>
    </source>
</evidence>
<keyword evidence="3" id="KW-1185">Reference proteome</keyword>
<dbReference type="InterPro" id="IPR047002">
    <property type="entry name" value="Tcp10_C_sf"/>
</dbReference>
<comment type="caution">
    <text evidence="2">The sequence shown here is derived from an EMBL/GenBank/DDBJ whole genome shotgun (WGS) entry which is preliminary data.</text>
</comment>
<dbReference type="EMBL" id="JACCHK010000001">
    <property type="protein sequence ID" value="NYH42007.1"/>
    <property type="molecule type" value="Genomic_DNA"/>
</dbReference>
<feature type="region of interest" description="Disordered" evidence="1">
    <location>
        <begin position="1242"/>
        <end position="1286"/>
    </location>
</feature>
<feature type="region of interest" description="Disordered" evidence="1">
    <location>
        <begin position="1174"/>
        <end position="1213"/>
    </location>
</feature>
<feature type="region of interest" description="Disordered" evidence="1">
    <location>
        <begin position="985"/>
        <end position="1010"/>
    </location>
</feature>
<feature type="region of interest" description="Disordered" evidence="1">
    <location>
        <begin position="200"/>
        <end position="243"/>
    </location>
</feature>
<feature type="region of interest" description="Disordered" evidence="1">
    <location>
        <begin position="1367"/>
        <end position="1399"/>
    </location>
</feature>
<protein>
    <recommendedName>
        <fullName evidence="4">RHS repeat-associated core domain-containing protein</fullName>
    </recommendedName>
</protein>
<reference evidence="2 3" key="1">
    <citation type="submission" date="2020-07" db="EMBL/GenBank/DDBJ databases">
        <title>Sequencing the genomes of 1000 actinobacteria strains.</title>
        <authorList>
            <person name="Klenk H.-P."/>
        </authorList>
    </citation>
    <scope>NUCLEOTIDE SEQUENCE [LARGE SCALE GENOMIC DNA]</scope>
    <source>
        <strain evidence="2 3">DSM 45876</strain>
    </source>
</reference>
<dbReference type="Gene3D" id="2.60.450.20">
    <property type="match status" value="4"/>
</dbReference>
<evidence type="ECO:0000313" key="3">
    <source>
        <dbReference type="Proteomes" id="UP000523545"/>
    </source>
</evidence>
<feature type="region of interest" description="Disordered" evidence="1">
    <location>
        <begin position="71"/>
        <end position="123"/>
    </location>
</feature>